<name>A0A9X5F9G4_9MICO</name>
<accession>A0A9X5F9G4</accession>
<dbReference type="AlphaFoldDB" id="A0A9X5F9G4"/>
<proteinExistence type="predicted"/>
<dbReference type="RefSeq" id="WP_168446055.1">
    <property type="nucleotide sequence ID" value="NZ_JAAXOW010000001.1"/>
</dbReference>
<protein>
    <submittedName>
        <fullName evidence="1">Uncharacterized protein</fullName>
    </submittedName>
</protein>
<gene>
    <name evidence="1" type="ORF">HF995_01510</name>
</gene>
<comment type="caution">
    <text evidence="1">The sequence shown here is derived from an EMBL/GenBank/DDBJ whole genome shotgun (WGS) entry which is preliminary data.</text>
</comment>
<keyword evidence="2" id="KW-1185">Reference proteome</keyword>
<dbReference type="Proteomes" id="UP000774283">
    <property type="component" value="Unassembled WGS sequence"/>
</dbReference>
<reference evidence="1 2" key="1">
    <citation type="submission" date="2020-04" db="EMBL/GenBank/DDBJ databases">
        <title>MicrobeNet Type strains.</title>
        <authorList>
            <person name="Nicholson A.C."/>
        </authorList>
    </citation>
    <scope>NUCLEOTIDE SEQUENCE [LARGE SCALE GENOMIC DNA]</scope>
    <source>
        <strain evidence="1 2">ATCC BAA-789</strain>
    </source>
</reference>
<evidence type="ECO:0000313" key="2">
    <source>
        <dbReference type="Proteomes" id="UP000774283"/>
    </source>
</evidence>
<dbReference type="EMBL" id="JAAXOW010000001">
    <property type="protein sequence ID" value="NKX91959.1"/>
    <property type="molecule type" value="Genomic_DNA"/>
</dbReference>
<sequence length="762" mass="80602">MIQLFVVTDPFQAVVLAAALDSGTLDPDETSAGAAERVLVTASTAAVPEAAPALPAHPGLDAVARRFDRVVDLDAVVAPLRPVDLAPRDLELPLWERLLRDRWALGDAPLELFVEPPYAGTGLALARIFATARVSVHAGRLLTYGPTRRRVPADVAARLGVLVHPELVAGVPALLLGDLQVPTAAVGTDAVRAVVAEVAAAVPAPHDPRPRPFALVLGPDGAHAADDDAGAARTAAQAELRASLETVRAHGVRHVVLRPGDARVPTGAVLAVARELGMSIGLADRDELVEAVAVREQPDLLVGCTPTLVTTGALVDGATVAVGAAERLDELAPFQTSARIPWTILDALHSPDAPAAPLPHLVKTVAHCMQPGRTPDLRPVAESFLASQPREAWRRYVRVLRAERVGLLAPRVPAHPEVRGLALVESPLQLLGAYEAFCRGLLGTRCDILVRPGPGMARTADALRTELPPGLNLALAAGGDGTPRPDVEILAVGDALSGQIQARLVARRLPPRVLLLDDGIASIAALGVIADGRGPLVRGHVPAPLRRRLLGRAATRTLARLAREGRLVTLTALPLPDGLEARLTSAGIDVQRHTFEHLRGLRGSSPAMPRERLVLLGSALPADGLVDEAAYVEWVAAQAASEPVRYLPHRRETPEVLDRLRRLPGIVVDSAGLPAELLLRDLRAPRAGDIGPALRVRSLPSTALLTLHPVLSPRGVRIEPVAVPPHWWTSSATPELRAHLERSVPAVEDGAAVRVVERSDRR</sequence>
<evidence type="ECO:0000313" key="1">
    <source>
        <dbReference type="EMBL" id="NKX91959.1"/>
    </source>
</evidence>
<organism evidence="1 2">
    <name type="scientific">Sanguibacter hominis ATCC BAA-789</name>
    <dbReference type="NCBI Taxonomy" id="1312740"/>
    <lineage>
        <taxon>Bacteria</taxon>
        <taxon>Bacillati</taxon>
        <taxon>Actinomycetota</taxon>
        <taxon>Actinomycetes</taxon>
        <taxon>Micrococcales</taxon>
        <taxon>Sanguibacteraceae</taxon>
        <taxon>Sanguibacter</taxon>
    </lineage>
</organism>